<name>A0ABQ8GV12_9PEZI</name>
<dbReference type="InterPro" id="IPR004827">
    <property type="entry name" value="bZIP"/>
</dbReference>
<evidence type="ECO:0000256" key="1">
    <source>
        <dbReference type="ARBA" id="ARBA00004123"/>
    </source>
</evidence>
<dbReference type="EMBL" id="JAGTJR010000002">
    <property type="protein sequence ID" value="KAH7063238.1"/>
    <property type="molecule type" value="Genomic_DNA"/>
</dbReference>
<gene>
    <name evidence="6" type="ORF">B0J12DRAFT_533620</name>
</gene>
<accession>A0ABQ8GV12</accession>
<evidence type="ECO:0000256" key="2">
    <source>
        <dbReference type="ARBA" id="ARBA00023015"/>
    </source>
</evidence>
<dbReference type="PROSITE" id="PS50217">
    <property type="entry name" value="BZIP"/>
    <property type="match status" value="1"/>
</dbReference>
<organism evidence="6 7">
    <name type="scientific">Macrophomina phaseolina</name>
    <dbReference type="NCBI Taxonomy" id="35725"/>
    <lineage>
        <taxon>Eukaryota</taxon>
        <taxon>Fungi</taxon>
        <taxon>Dikarya</taxon>
        <taxon>Ascomycota</taxon>
        <taxon>Pezizomycotina</taxon>
        <taxon>Dothideomycetes</taxon>
        <taxon>Dothideomycetes incertae sedis</taxon>
        <taxon>Botryosphaeriales</taxon>
        <taxon>Botryosphaeriaceae</taxon>
        <taxon>Macrophomina</taxon>
    </lineage>
</organism>
<evidence type="ECO:0000259" key="5">
    <source>
        <dbReference type="PROSITE" id="PS50217"/>
    </source>
</evidence>
<evidence type="ECO:0000256" key="3">
    <source>
        <dbReference type="ARBA" id="ARBA00023163"/>
    </source>
</evidence>
<evidence type="ECO:0000313" key="7">
    <source>
        <dbReference type="Proteomes" id="UP000774617"/>
    </source>
</evidence>
<feature type="non-terminal residue" evidence="6">
    <location>
        <position position="1"/>
    </location>
</feature>
<sequence length="101" mass="11917">EDARKKREQNLEKNRIAANKCRQRKKDWVAKIDNRHRDLAAHNKFLMAEVDSLSSAVFELKVLAFQHVECGYAPIHEYIKREAERVPVRARSRANTWLSMK</sequence>
<reference evidence="6 7" key="1">
    <citation type="journal article" date="2021" name="Nat. Commun.">
        <title>Genetic determinants of endophytism in the Arabidopsis root mycobiome.</title>
        <authorList>
            <person name="Mesny F."/>
            <person name="Miyauchi S."/>
            <person name="Thiergart T."/>
            <person name="Pickel B."/>
            <person name="Atanasova L."/>
            <person name="Karlsson M."/>
            <person name="Huettel B."/>
            <person name="Barry K.W."/>
            <person name="Haridas S."/>
            <person name="Chen C."/>
            <person name="Bauer D."/>
            <person name="Andreopoulos W."/>
            <person name="Pangilinan J."/>
            <person name="LaButti K."/>
            <person name="Riley R."/>
            <person name="Lipzen A."/>
            <person name="Clum A."/>
            <person name="Drula E."/>
            <person name="Henrissat B."/>
            <person name="Kohler A."/>
            <person name="Grigoriev I.V."/>
            <person name="Martin F.M."/>
            <person name="Hacquard S."/>
        </authorList>
    </citation>
    <scope>NUCLEOTIDE SEQUENCE [LARGE SCALE GENOMIC DNA]</scope>
    <source>
        <strain evidence="6 7">MPI-SDFR-AT-0080</strain>
    </source>
</reference>
<feature type="non-terminal residue" evidence="6">
    <location>
        <position position="101"/>
    </location>
</feature>
<protein>
    <recommendedName>
        <fullName evidence="5">BZIP domain-containing protein</fullName>
    </recommendedName>
</protein>
<dbReference type="SMART" id="SM00338">
    <property type="entry name" value="BRLZ"/>
    <property type="match status" value="1"/>
</dbReference>
<comment type="caution">
    <text evidence="6">The sequence shown here is derived from an EMBL/GenBank/DDBJ whole genome shotgun (WGS) entry which is preliminary data.</text>
</comment>
<dbReference type="PRINTS" id="PR00041">
    <property type="entry name" value="LEUZIPPRCREB"/>
</dbReference>
<keyword evidence="2" id="KW-0805">Transcription regulation</keyword>
<dbReference type="SUPFAM" id="SSF57959">
    <property type="entry name" value="Leucine zipper domain"/>
    <property type="match status" value="1"/>
</dbReference>
<keyword evidence="4" id="KW-0539">Nucleus</keyword>
<evidence type="ECO:0000256" key="4">
    <source>
        <dbReference type="ARBA" id="ARBA00023242"/>
    </source>
</evidence>
<keyword evidence="3" id="KW-0804">Transcription</keyword>
<feature type="domain" description="BZIP" evidence="5">
    <location>
        <begin position="4"/>
        <end position="67"/>
    </location>
</feature>
<comment type="subcellular location">
    <subcellularLocation>
        <location evidence="1">Nucleus</location>
    </subcellularLocation>
</comment>
<dbReference type="InterPro" id="IPR051027">
    <property type="entry name" value="bZIP_transcription_factors"/>
</dbReference>
<keyword evidence="7" id="KW-1185">Reference proteome</keyword>
<evidence type="ECO:0000313" key="6">
    <source>
        <dbReference type="EMBL" id="KAH7063238.1"/>
    </source>
</evidence>
<dbReference type="Gene3D" id="1.20.5.170">
    <property type="match status" value="1"/>
</dbReference>
<dbReference type="PANTHER" id="PTHR19304">
    <property type="entry name" value="CYCLIC-AMP RESPONSE ELEMENT BINDING PROTEIN"/>
    <property type="match status" value="1"/>
</dbReference>
<dbReference type="CDD" id="cd14687">
    <property type="entry name" value="bZIP_ATF2"/>
    <property type="match status" value="1"/>
</dbReference>
<dbReference type="Proteomes" id="UP000774617">
    <property type="component" value="Unassembled WGS sequence"/>
</dbReference>
<proteinExistence type="predicted"/>
<dbReference type="InterPro" id="IPR046347">
    <property type="entry name" value="bZIP_sf"/>
</dbReference>
<dbReference type="Pfam" id="PF00170">
    <property type="entry name" value="bZIP_1"/>
    <property type="match status" value="1"/>
</dbReference>